<dbReference type="EMBL" id="BGZK01001176">
    <property type="protein sequence ID" value="GBP73501.1"/>
    <property type="molecule type" value="Genomic_DNA"/>
</dbReference>
<dbReference type="AlphaFoldDB" id="A0A4C1YB10"/>
<organism evidence="2 3">
    <name type="scientific">Eumeta variegata</name>
    <name type="common">Bagworm moth</name>
    <name type="synonym">Eumeta japonica</name>
    <dbReference type="NCBI Taxonomy" id="151549"/>
    <lineage>
        <taxon>Eukaryota</taxon>
        <taxon>Metazoa</taxon>
        <taxon>Ecdysozoa</taxon>
        <taxon>Arthropoda</taxon>
        <taxon>Hexapoda</taxon>
        <taxon>Insecta</taxon>
        <taxon>Pterygota</taxon>
        <taxon>Neoptera</taxon>
        <taxon>Endopterygota</taxon>
        <taxon>Lepidoptera</taxon>
        <taxon>Glossata</taxon>
        <taxon>Ditrysia</taxon>
        <taxon>Tineoidea</taxon>
        <taxon>Psychidae</taxon>
        <taxon>Oiketicinae</taxon>
        <taxon>Eumeta</taxon>
    </lineage>
</organism>
<proteinExistence type="predicted"/>
<protein>
    <submittedName>
        <fullName evidence="2">Uncharacterized protein</fullName>
    </submittedName>
</protein>
<gene>
    <name evidence="2" type="ORF">EVAR_57396_1</name>
</gene>
<keyword evidence="3" id="KW-1185">Reference proteome</keyword>
<reference evidence="2 3" key="1">
    <citation type="journal article" date="2019" name="Commun. Biol.">
        <title>The bagworm genome reveals a unique fibroin gene that provides high tensile strength.</title>
        <authorList>
            <person name="Kono N."/>
            <person name="Nakamura H."/>
            <person name="Ohtoshi R."/>
            <person name="Tomita M."/>
            <person name="Numata K."/>
            <person name="Arakawa K."/>
        </authorList>
    </citation>
    <scope>NUCLEOTIDE SEQUENCE [LARGE SCALE GENOMIC DNA]</scope>
</reference>
<feature type="region of interest" description="Disordered" evidence="1">
    <location>
        <begin position="1"/>
        <end position="30"/>
    </location>
</feature>
<name>A0A4C1YB10_EUMVA</name>
<comment type="caution">
    <text evidence="2">The sequence shown here is derived from an EMBL/GenBank/DDBJ whole genome shotgun (WGS) entry which is preliminary data.</text>
</comment>
<evidence type="ECO:0000256" key="1">
    <source>
        <dbReference type="SAM" id="MobiDB-lite"/>
    </source>
</evidence>
<evidence type="ECO:0000313" key="2">
    <source>
        <dbReference type="EMBL" id="GBP73501.1"/>
    </source>
</evidence>
<feature type="compositionally biased region" description="Polar residues" evidence="1">
    <location>
        <begin position="1"/>
        <end position="11"/>
    </location>
</feature>
<evidence type="ECO:0000313" key="3">
    <source>
        <dbReference type="Proteomes" id="UP000299102"/>
    </source>
</evidence>
<dbReference type="Proteomes" id="UP000299102">
    <property type="component" value="Unassembled WGS sequence"/>
</dbReference>
<sequence length="75" mass="8582">MAAQRLRTSPSKQKKGRNYSGAECRRSSRGTKLHVPIGHGVEQRLGSFQVLTGDSGYLYAYKFNYTRRMRVCRRG</sequence>
<accession>A0A4C1YB10</accession>